<protein>
    <submittedName>
        <fullName evidence="2">GDP-mannose-dependent alpha-(1-2)-phosphatidylinositol mannosyltransferase</fullName>
        <ecNumber evidence="2">2.4.1.57</ecNumber>
    </submittedName>
</protein>
<dbReference type="PATRIC" id="fig|400772.4.peg.2362"/>
<comment type="caution">
    <text evidence="2">The sequence shown here is derived from an EMBL/GenBank/DDBJ whole genome shotgun (WGS) entry which is preliminary data.</text>
</comment>
<dbReference type="EMBL" id="JYIY01000078">
    <property type="protein sequence ID" value="KJL35591.1"/>
    <property type="molecule type" value="Genomic_DNA"/>
</dbReference>
<name>A0A0F0LVY1_9MICO</name>
<gene>
    <name evidence="2" type="primary">pimA</name>
    <name evidence="2" type="ORF">RR49_02350</name>
</gene>
<dbReference type="STRING" id="400772.RR49_02350"/>
<dbReference type="PANTHER" id="PTHR46401:SF2">
    <property type="entry name" value="GLYCOSYLTRANSFERASE WBBK-RELATED"/>
    <property type="match status" value="1"/>
</dbReference>
<reference evidence="2 3" key="1">
    <citation type="submission" date="2015-02" db="EMBL/GenBank/DDBJ databases">
        <title>Draft genome sequences of ten Microbacterium spp. with emphasis on heavy metal contaminated environments.</title>
        <authorList>
            <person name="Corretto E."/>
        </authorList>
    </citation>
    <scope>NUCLEOTIDE SEQUENCE [LARGE SCALE GENOMIC DNA]</scope>
    <source>
        <strain evidence="2 3">DSM 18659</strain>
    </source>
</reference>
<proteinExistence type="predicted"/>
<keyword evidence="1 2" id="KW-0808">Transferase</keyword>
<dbReference type="GO" id="GO:0016757">
    <property type="term" value="F:glycosyltransferase activity"/>
    <property type="evidence" value="ECO:0007669"/>
    <property type="project" value="UniProtKB-KW"/>
</dbReference>
<dbReference type="GO" id="GO:0009103">
    <property type="term" value="P:lipopolysaccharide biosynthetic process"/>
    <property type="evidence" value="ECO:0007669"/>
    <property type="project" value="TreeGrafter"/>
</dbReference>
<dbReference type="Proteomes" id="UP000033451">
    <property type="component" value="Unassembled WGS sequence"/>
</dbReference>
<evidence type="ECO:0000256" key="1">
    <source>
        <dbReference type="ARBA" id="ARBA00022679"/>
    </source>
</evidence>
<dbReference type="SUPFAM" id="SSF53756">
    <property type="entry name" value="UDP-Glycosyltransferase/glycogen phosphorylase"/>
    <property type="match status" value="1"/>
</dbReference>
<dbReference type="AlphaFoldDB" id="A0A0F0LVY1"/>
<dbReference type="PANTHER" id="PTHR46401">
    <property type="entry name" value="GLYCOSYLTRANSFERASE WBBK-RELATED"/>
    <property type="match status" value="1"/>
</dbReference>
<keyword evidence="3" id="KW-1185">Reference proteome</keyword>
<dbReference type="Pfam" id="PF13692">
    <property type="entry name" value="Glyco_trans_1_4"/>
    <property type="match status" value="1"/>
</dbReference>
<accession>A0A0F0LVY1</accession>
<dbReference type="EC" id="2.4.1.57" evidence="2"/>
<evidence type="ECO:0000313" key="2">
    <source>
        <dbReference type="EMBL" id="KJL35591.1"/>
    </source>
</evidence>
<dbReference type="Gene3D" id="3.40.50.2000">
    <property type="entry name" value="Glycogen Phosphorylase B"/>
    <property type="match status" value="2"/>
</dbReference>
<sequence length="376" mass="38890">MLGFARGGVGSLDVMTVTLRVVLDQLVGAPASEFTAVSAEVARALIATAPRDCEVAALVPAGDSAALEREVPGLARVDAVGMPRSAALTSWQLGVAPGVGGGLIHSPTLAAPLVRHDRINDNDQTIVTLWEIPDFSDAASKTAALAHKAMLKRAERHADAVIVPTHAIAERLAATTKLRGRVRVIAGAAPEGFAVPGDAIGRRRALVVPDRVLVLDGAGAEADLDAGFAAALCGAPDVPIVVLGAGDMRVDRVRARAEQAGVPSAHLRVLAGLDAHDRAAVLDAAVAVIAPSRASAFPWRVLEAFAVGVPVIAADCDDHREIIVDGGVLVDPAELGAALHDAIGDSARLRVLARDRGRGFSWSDHAARVWELHAEL</sequence>
<organism evidence="2 3">
    <name type="scientific">Microbacterium ginsengisoli</name>
    <dbReference type="NCBI Taxonomy" id="400772"/>
    <lineage>
        <taxon>Bacteria</taxon>
        <taxon>Bacillati</taxon>
        <taxon>Actinomycetota</taxon>
        <taxon>Actinomycetes</taxon>
        <taxon>Micrococcales</taxon>
        <taxon>Microbacteriaceae</taxon>
        <taxon>Microbacterium</taxon>
    </lineage>
</organism>
<keyword evidence="2" id="KW-0328">Glycosyltransferase</keyword>
<evidence type="ECO:0000313" key="3">
    <source>
        <dbReference type="Proteomes" id="UP000033451"/>
    </source>
</evidence>